<keyword evidence="1" id="KW-0472">Membrane</keyword>
<organism evidence="2 3">
    <name type="scientific">Halorutilus salinus</name>
    <dbReference type="NCBI Taxonomy" id="2487751"/>
    <lineage>
        <taxon>Archaea</taxon>
        <taxon>Methanobacteriati</taxon>
        <taxon>Methanobacteriota</taxon>
        <taxon>Stenosarchaea group</taxon>
        <taxon>Halobacteria</taxon>
        <taxon>Halorutilales</taxon>
        <taxon>Halorutilaceae</taxon>
        <taxon>Halorutilus</taxon>
    </lineage>
</organism>
<reference evidence="2" key="1">
    <citation type="submission" date="2022-09" db="EMBL/GenBank/DDBJ databases">
        <title>Haloadaptaus new haloarchaeum isolated from saline soil.</title>
        <authorList>
            <person name="Duran-Viseras A."/>
            <person name="Sanchez-Porro C."/>
            <person name="Ventosa A."/>
        </authorList>
    </citation>
    <scope>NUCLEOTIDE SEQUENCE</scope>
    <source>
        <strain evidence="2">F3-133</strain>
    </source>
</reference>
<keyword evidence="3" id="KW-1185">Reference proteome</keyword>
<evidence type="ECO:0000256" key="1">
    <source>
        <dbReference type="SAM" id="Phobius"/>
    </source>
</evidence>
<dbReference type="RefSeq" id="WP_266088182.1">
    <property type="nucleotide sequence ID" value="NZ_RKLV01000011.1"/>
</dbReference>
<gene>
    <name evidence="2" type="ORF">EGH25_10060</name>
</gene>
<dbReference type="Proteomes" id="UP001149411">
    <property type="component" value="Unassembled WGS sequence"/>
</dbReference>
<dbReference type="AlphaFoldDB" id="A0A9Q4C4G8"/>
<accession>A0A9Q4C4G8</accession>
<proteinExistence type="predicted"/>
<name>A0A9Q4C4G8_9EURY</name>
<keyword evidence="1" id="KW-1133">Transmembrane helix</keyword>
<evidence type="ECO:0000313" key="3">
    <source>
        <dbReference type="Proteomes" id="UP001149411"/>
    </source>
</evidence>
<protein>
    <submittedName>
        <fullName evidence="2">Uncharacterized protein</fullName>
    </submittedName>
</protein>
<sequence length="48" mass="5557">MSESKNKEKPWVQRLYDRIWLLAIAALIFFAVSYVGWGFADILLIPEG</sequence>
<dbReference type="EMBL" id="RKLV01000011">
    <property type="protein sequence ID" value="MCX2819690.1"/>
    <property type="molecule type" value="Genomic_DNA"/>
</dbReference>
<evidence type="ECO:0000313" key="2">
    <source>
        <dbReference type="EMBL" id="MCX2819690.1"/>
    </source>
</evidence>
<feature type="transmembrane region" description="Helical" evidence="1">
    <location>
        <begin position="20"/>
        <end position="40"/>
    </location>
</feature>
<comment type="caution">
    <text evidence="2">The sequence shown here is derived from an EMBL/GenBank/DDBJ whole genome shotgun (WGS) entry which is preliminary data.</text>
</comment>
<keyword evidence="1" id="KW-0812">Transmembrane</keyword>